<keyword evidence="3" id="KW-1185">Reference proteome</keyword>
<protein>
    <submittedName>
        <fullName evidence="1">Uncharacterized protein</fullName>
    </submittedName>
</protein>
<proteinExistence type="predicted"/>
<evidence type="ECO:0000313" key="3">
    <source>
        <dbReference type="Proteomes" id="UP000032142"/>
    </source>
</evidence>
<accession>A0A0B0N0U2</accession>
<gene>
    <name evidence="2" type="ORF">F383_05057</name>
    <name evidence="1" type="ORF">F383_35080</name>
</gene>
<dbReference type="EMBL" id="KN403155">
    <property type="protein sequence ID" value="KHG15189.1"/>
    <property type="molecule type" value="Genomic_DNA"/>
</dbReference>
<evidence type="ECO:0000313" key="1">
    <source>
        <dbReference type="EMBL" id="KHG08003.1"/>
    </source>
</evidence>
<name>A0A0B0N0U2_GOSAR</name>
<reference evidence="1" key="1">
    <citation type="submission" date="2014-09" db="EMBL/GenBank/DDBJ databases">
        <title>G. arboreum L. cv. AKA8401 A2 genome assembly version 1.0.</title>
        <authorList>
            <person name="Mudge J."/>
            <person name="Ramaraj T."/>
            <person name="Lindquist I.E."/>
            <person name="Bharti A.K."/>
            <person name="Sundararajan A."/>
            <person name="Cameron C.T."/>
            <person name="Woodward J.E."/>
            <person name="May G.D."/>
            <person name="Brubaker C."/>
            <person name="Broadhvest J."/>
            <person name="Wilkins T.A."/>
        </authorList>
    </citation>
    <scope>NUCLEOTIDE SEQUENCE</scope>
</reference>
<dbReference type="EMBL" id="JRRC01486917">
    <property type="protein sequence ID" value="KHG08003.1"/>
    <property type="molecule type" value="Genomic_DNA"/>
</dbReference>
<dbReference type="Proteomes" id="UP000032142">
    <property type="component" value="Unassembled WGS sequence"/>
</dbReference>
<organism evidence="1 3">
    <name type="scientific">Gossypium arboreum</name>
    <name type="common">Tree cotton</name>
    <name type="synonym">Gossypium nanking</name>
    <dbReference type="NCBI Taxonomy" id="29729"/>
    <lineage>
        <taxon>Eukaryota</taxon>
        <taxon>Viridiplantae</taxon>
        <taxon>Streptophyta</taxon>
        <taxon>Embryophyta</taxon>
        <taxon>Tracheophyta</taxon>
        <taxon>Spermatophyta</taxon>
        <taxon>Magnoliopsida</taxon>
        <taxon>eudicotyledons</taxon>
        <taxon>Gunneridae</taxon>
        <taxon>Pentapetalae</taxon>
        <taxon>rosids</taxon>
        <taxon>malvids</taxon>
        <taxon>Malvales</taxon>
        <taxon>Malvaceae</taxon>
        <taxon>Malvoideae</taxon>
        <taxon>Gossypium</taxon>
    </lineage>
</organism>
<reference evidence="3" key="2">
    <citation type="submission" date="2014-09" db="EMBL/GenBank/DDBJ databases">
        <authorList>
            <person name="Mudge J."/>
            <person name="Ramaraj T."/>
            <person name="Lindquist I.E."/>
            <person name="Bharti A.K."/>
            <person name="Sundararajan A."/>
            <person name="Cameron C.T."/>
            <person name="Woodward J.E."/>
            <person name="May G.D."/>
            <person name="Brubaker C."/>
            <person name="Broadhvest J."/>
            <person name="Wilkins T.A."/>
        </authorList>
    </citation>
    <scope>NUCLEOTIDE SEQUENCE</scope>
    <source>
        <strain evidence="3">cv. AKA8401</strain>
    </source>
</reference>
<evidence type="ECO:0000313" key="2">
    <source>
        <dbReference type="EMBL" id="KHG15189.1"/>
    </source>
</evidence>
<sequence>MDLTHTPG</sequence>